<evidence type="ECO:0000313" key="7">
    <source>
        <dbReference type="Proteomes" id="UP000245412"/>
    </source>
</evidence>
<dbReference type="GO" id="GO:0003841">
    <property type="term" value="F:1-acylglycerol-3-phosphate O-acyltransferase activity"/>
    <property type="evidence" value="ECO:0007669"/>
    <property type="project" value="UniProtKB-UniRule"/>
</dbReference>
<dbReference type="NCBIfam" id="TIGR00530">
    <property type="entry name" value="AGP_acyltrn"/>
    <property type="match status" value="1"/>
</dbReference>
<evidence type="ECO:0000256" key="3">
    <source>
        <dbReference type="ARBA" id="ARBA00023315"/>
    </source>
</evidence>
<sequence length="234" mass="26918">MVLHNILYVPFWFVQLCLYGRKSDRHSEKERFDFLKKVTINANKGGNVIIQADGQENLPPKDGFIIYPNHQGLYDTLAFLESCDRPFSVVMKKEVQNVPFLKQVFKVMRAIPIDRDDVKEAMRTILQVAEEVQSGRNYIIFAEGTRSKKGNELLDFKGGSFKAAMRAKCPIVPVALLDAYKPFDTNSTEETVVQIHYLPPMYYEDYKNMKSVEIAAAVKKRIEEKIAECIKEQQ</sequence>
<comment type="domain">
    <text evidence="4">The HXXXXD motif is essential for acyltransferase activity and may constitute the binding site for the phosphate moiety of the glycerol-3-phosphate.</text>
</comment>
<evidence type="ECO:0000256" key="2">
    <source>
        <dbReference type="ARBA" id="ARBA00022679"/>
    </source>
</evidence>
<dbReference type="PANTHER" id="PTHR10434">
    <property type="entry name" value="1-ACYL-SN-GLYCEROL-3-PHOSPHATE ACYLTRANSFERASE"/>
    <property type="match status" value="1"/>
</dbReference>
<comment type="similarity">
    <text evidence="1 4">Belongs to the 1-acyl-sn-glycerol-3-phosphate acyltransferase family.</text>
</comment>
<keyword evidence="4" id="KW-0443">Lipid metabolism</keyword>
<dbReference type="GO" id="GO:0006654">
    <property type="term" value="P:phosphatidic acid biosynthetic process"/>
    <property type="evidence" value="ECO:0007669"/>
    <property type="project" value="TreeGrafter"/>
</dbReference>
<dbReference type="EMBL" id="QGGY01000020">
    <property type="protein sequence ID" value="PWJ72198.1"/>
    <property type="molecule type" value="Genomic_DNA"/>
</dbReference>
<dbReference type="GO" id="GO:0016020">
    <property type="term" value="C:membrane"/>
    <property type="evidence" value="ECO:0007669"/>
    <property type="project" value="InterPro"/>
</dbReference>
<reference evidence="6 7" key="1">
    <citation type="submission" date="2018-05" db="EMBL/GenBank/DDBJ databases">
        <authorList>
            <person name="Goeker M."/>
            <person name="Huntemann M."/>
            <person name="Clum A."/>
            <person name="Pillay M."/>
            <person name="Palaniappan K."/>
            <person name="Varghese N."/>
            <person name="Mikhailova N."/>
            <person name="Stamatis D."/>
            <person name="Reddy T."/>
            <person name="Daum C."/>
            <person name="Shapiro N."/>
            <person name="Ivanova N."/>
            <person name="Kyrpides N."/>
            <person name="Woyke T."/>
        </authorList>
    </citation>
    <scope>NUCLEOTIDE SEQUENCE [LARGE SCALE GENOMIC DNA]</scope>
    <source>
        <strain evidence="6 7">DSM 26524</strain>
    </source>
</reference>
<feature type="domain" description="Phospholipid/glycerol acyltransferase" evidence="5">
    <location>
        <begin position="64"/>
        <end position="179"/>
    </location>
</feature>
<gene>
    <name evidence="6" type="ORF">C7383_1204</name>
</gene>
<dbReference type="SMART" id="SM00563">
    <property type="entry name" value="PlsC"/>
    <property type="match status" value="1"/>
</dbReference>
<dbReference type="AlphaFoldDB" id="A0AB73SXT2"/>
<accession>A0AB73SXT2</accession>
<dbReference type="InterPro" id="IPR002123">
    <property type="entry name" value="Plipid/glycerol_acylTrfase"/>
</dbReference>
<keyword evidence="2 4" id="KW-0808">Transferase</keyword>
<dbReference type="InterPro" id="IPR004552">
    <property type="entry name" value="AGP_acyltrans"/>
</dbReference>
<evidence type="ECO:0000256" key="4">
    <source>
        <dbReference type="RuleBase" id="RU361267"/>
    </source>
</evidence>
<evidence type="ECO:0000256" key="1">
    <source>
        <dbReference type="ARBA" id="ARBA00008655"/>
    </source>
</evidence>
<keyword evidence="4" id="KW-0594">Phospholipid biosynthesis</keyword>
<comment type="caution">
    <text evidence="6">The sequence shown here is derived from an EMBL/GenBank/DDBJ whole genome shotgun (WGS) entry which is preliminary data.</text>
</comment>
<dbReference type="CDD" id="cd07989">
    <property type="entry name" value="LPLAT_AGPAT-like"/>
    <property type="match status" value="1"/>
</dbReference>
<dbReference type="PANTHER" id="PTHR10434:SF66">
    <property type="entry name" value="PHOSPHOLIPID_GLYCEROL ACYLTRANSFERASE DOMAIN-CONTAINING PROTEIN"/>
    <property type="match status" value="1"/>
</dbReference>
<organism evidence="6 7">
    <name type="scientific">Murimonas intestini</name>
    <dbReference type="NCBI Taxonomy" id="1337051"/>
    <lineage>
        <taxon>Bacteria</taxon>
        <taxon>Bacillati</taxon>
        <taxon>Bacillota</taxon>
        <taxon>Clostridia</taxon>
        <taxon>Lachnospirales</taxon>
        <taxon>Lachnospiraceae</taxon>
        <taxon>Murimonas</taxon>
    </lineage>
</organism>
<evidence type="ECO:0000259" key="5">
    <source>
        <dbReference type="SMART" id="SM00563"/>
    </source>
</evidence>
<keyword evidence="4" id="KW-0444">Lipid biosynthesis</keyword>
<protein>
    <recommendedName>
        <fullName evidence="4">1-acyl-sn-glycerol-3-phosphate acyltransferase</fullName>
        <ecNumber evidence="4">2.3.1.51</ecNumber>
    </recommendedName>
</protein>
<name>A0AB73SXT2_9FIRM</name>
<dbReference type="Proteomes" id="UP000245412">
    <property type="component" value="Unassembled WGS sequence"/>
</dbReference>
<comment type="catalytic activity">
    <reaction evidence="4">
        <text>a 1-acyl-sn-glycero-3-phosphate + an acyl-CoA = a 1,2-diacyl-sn-glycero-3-phosphate + CoA</text>
        <dbReference type="Rhea" id="RHEA:19709"/>
        <dbReference type="ChEBI" id="CHEBI:57287"/>
        <dbReference type="ChEBI" id="CHEBI:57970"/>
        <dbReference type="ChEBI" id="CHEBI:58342"/>
        <dbReference type="ChEBI" id="CHEBI:58608"/>
        <dbReference type="EC" id="2.3.1.51"/>
    </reaction>
</comment>
<proteinExistence type="inferred from homology"/>
<keyword evidence="7" id="KW-1185">Reference proteome</keyword>
<dbReference type="EC" id="2.3.1.51" evidence="4"/>
<keyword evidence="3 4" id="KW-0012">Acyltransferase</keyword>
<dbReference type="Pfam" id="PF01553">
    <property type="entry name" value="Acyltransferase"/>
    <property type="match status" value="1"/>
</dbReference>
<dbReference type="SUPFAM" id="SSF69593">
    <property type="entry name" value="Glycerol-3-phosphate (1)-acyltransferase"/>
    <property type="match status" value="1"/>
</dbReference>
<keyword evidence="4" id="KW-1208">Phospholipid metabolism</keyword>
<evidence type="ECO:0000313" key="6">
    <source>
        <dbReference type="EMBL" id="PWJ72198.1"/>
    </source>
</evidence>